<comment type="caution">
    <text evidence="1">The sequence shown here is derived from an EMBL/GenBank/DDBJ whole genome shotgun (WGS) entry which is preliminary data.</text>
</comment>
<dbReference type="OrthoDB" id="6482909at2759"/>
<dbReference type="EMBL" id="BDIP01001289">
    <property type="protein sequence ID" value="GIQ84056.1"/>
    <property type="molecule type" value="Genomic_DNA"/>
</dbReference>
<dbReference type="AlphaFoldDB" id="A0A9K3GJ31"/>
<evidence type="ECO:0000313" key="1">
    <source>
        <dbReference type="EMBL" id="GIQ84056.1"/>
    </source>
</evidence>
<evidence type="ECO:0008006" key="3">
    <source>
        <dbReference type="Google" id="ProtNLM"/>
    </source>
</evidence>
<dbReference type="Proteomes" id="UP000265618">
    <property type="component" value="Unassembled WGS sequence"/>
</dbReference>
<reference evidence="1 2" key="1">
    <citation type="journal article" date="2018" name="PLoS ONE">
        <title>The draft genome of Kipferlia bialata reveals reductive genome evolution in fornicate parasites.</title>
        <authorList>
            <person name="Tanifuji G."/>
            <person name="Takabayashi S."/>
            <person name="Kume K."/>
            <person name="Takagi M."/>
            <person name="Nakayama T."/>
            <person name="Kamikawa R."/>
            <person name="Inagaki Y."/>
            <person name="Hashimoto T."/>
        </authorList>
    </citation>
    <scope>NUCLEOTIDE SEQUENCE [LARGE SCALE GENOMIC DNA]</scope>
    <source>
        <strain evidence="1">NY0173</strain>
    </source>
</reference>
<dbReference type="SUPFAM" id="SSF117281">
    <property type="entry name" value="Kelch motif"/>
    <property type="match status" value="1"/>
</dbReference>
<protein>
    <recommendedName>
        <fullName evidence="3">Kelch-type beta propeller</fullName>
    </recommendedName>
</protein>
<organism evidence="1 2">
    <name type="scientific">Kipferlia bialata</name>
    <dbReference type="NCBI Taxonomy" id="797122"/>
    <lineage>
        <taxon>Eukaryota</taxon>
        <taxon>Metamonada</taxon>
        <taxon>Carpediemonas-like organisms</taxon>
        <taxon>Kipferlia</taxon>
    </lineage>
</organism>
<sequence length="112" mass="12125">MGDLARGNPRLHISYSLETGWRNVTRLQFKVRGAASVAVGPEIYLLGGGPQREKVHVYNTQTHEWTASDSLPHSLGNGSACLISPTHMVVCSEGPALLGEIQGDEEREIGED</sequence>
<name>A0A9K3GJ31_9EUKA</name>
<proteinExistence type="predicted"/>
<dbReference type="InterPro" id="IPR015915">
    <property type="entry name" value="Kelch-typ_b-propeller"/>
</dbReference>
<gene>
    <name evidence="1" type="ORF">KIPB_005486</name>
</gene>
<evidence type="ECO:0000313" key="2">
    <source>
        <dbReference type="Proteomes" id="UP000265618"/>
    </source>
</evidence>
<keyword evidence="2" id="KW-1185">Reference proteome</keyword>
<accession>A0A9K3GJ31</accession>
<dbReference type="Gene3D" id="2.120.10.80">
    <property type="entry name" value="Kelch-type beta propeller"/>
    <property type="match status" value="1"/>
</dbReference>